<sequence>MLRTPFSQVARRAYTKSAKPLTIGLIPGDGIGKEVIPAGKLVLENLSSKHGLKFNFVDLQAGWQTFLDTGKALPTETIDILKSDCQGALFGAVQSPTNKVEGYSSPIVALRKQLGLYANVRPVKSVEGTNDKPVDMVIVRENTEDLYIKTERSYIDEATGTRVAEAIKRISETATKNIANIALEIALQRQKVYGKATLTVTHKSNVLSQSDGLFREVCREVYESNKEKFGIVNYNEQIVDSMVYRMFREPECFDVVVAPNLYGDILSDGAAALVGSLGVVPSANVGFDFVVGEPCHGSAPDIAGKGISNPIATIRSTALLLEFMGHPEAAQDIHKAVDANLRDQAIMTPDLGGKSTTQQVIDDVLSKM</sequence>
<dbReference type="GO" id="GO:0051287">
    <property type="term" value="F:NAD binding"/>
    <property type="evidence" value="ECO:0007669"/>
    <property type="project" value="InterPro"/>
</dbReference>
<dbReference type="Gene3D" id="3.40.718.10">
    <property type="entry name" value="Isopropylmalate Dehydrogenase"/>
    <property type="match status" value="1"/>
</dbReference>
<dbReference type="FunFam" id="3.40.718.10:FF:000012">
    <property type="entry name" value="Homoisocitrate dehydrogenase, mitochondrial"/>
    <property type="match status" value="1"/>
</dbReference>
<dbReference type="GO" id="GO:0047046">
    <property type="term" value="F:homoisocitrate dehydrogenase activity"/>
    <property type="evidence" value="ECO:0007669"/>
    <property type="project" value="UniProtKB-EC"/>
</dbReference>
<dbReference type="SMART" id="SM01329">
    <property type="entry name" value="Iso_dh"/>
    <property type="match status" value="1"/>
</dbReference>
<keyword evidence="9" id="KW-0457">Lysine biosynthesis</keyword>
<evidence type="ECO:0000259" key="13">
    <source>
        <dbReference type="SMART" id="SM01329"/>
    </source>
</evidence>
<feature type="domain" description="Isopropylmalate dehydrogenase-like" evidence="13">
    <location>
        <begin position="22"/>
        <end position="364"/>
    </location>
</feature>
<protein>
    <recommendedName>
        <fullName evidence="12">homoisocitrate dehydrogenase</fullName>
        <ecNumber evidence="12">1.1.1.87</ecNumber>
    </recommendedName>
</protein>
<dbReference type="InterPro" id="IPR024084">
    <property type="entry name" value="IsoPropMal-DH-like_dom"/>
</dbReference>
<dbReference type="Proteomes" id="UP000190274">
    <property type="component" value="Chromosome E"/>
</dbReference>
<evidence type="ECO:0000313" key="14">
    <source>
        <dbReference type="EMBL" id="SCU88585.1"/>
    </source>
</evidence>
<evidence type="ECO:0000256" key="10">
    <source>
        <dbReference type="ARBA" id="ARBA00052540"/>
    </source>
</evidence>
<dbReference type="PANTHER" id="PTHR11835:SF48">
    <property type="entry name" value="HOMOISOCITRATE DEHYDROGENASE, MITOCHONDRIAL"/>
    <property type="match status" value="1"/>
</dbReference>
<evidence type="ECO:0000313" key="15">
    <source>
        <dbReference type="Proteomes" id="UP000190274"/>
    </source>
</evidence>
<dbReference type="GO" id="GO:0005739">
    <property type="term" value="C:mitochondrion"/>
    <property type="evidence" value="ECO:0007669"/>
    <property type="project" value="TreeGrafter"/>
</dbReference>
<comment type="similarity">
    <text evidence="2">Belongs to the isocitrate and isopropylmalate dehydrogenases family.</text>
</comment>
<evidence type="ECO:0000256" key="9">
    <source>
        <dbReference type="ARBA" id="ARBA00023154"/>
    </source>
</evidence>
<keyword evidence="6" id="KW-0460">Magnesium</keyword>
<comment type="cofactor">
    <cofactor evidence="1">
        <name>Mg(2+)</name>
        <dbReference type="ChEBI" id="CHEBI:18420"/>
    </cofactor>
</comment>
<comment type="pathway">
    <text evidence="11">Amino-acid biosynthesis; L-lysine biosynthesis via AAA pathway; L-alpha-aminoadipate from 2-oxoglutarate: step 4/5.</text>
</comment>
<evidence type="ECO:0000256" key="2">
    <source>
        <dbReference type="ARBA" id="ARBA00007769"/>
    </source>
</evidence>
<proteinExistence type="inferred from homology"/>
<dbReference type="EMBL" id="LT598455">
    <property type="protein sequence ID" value="SCU88585.1"/>
    <property type="molecule type" value="Genomic_DNA"/>
</dbReference>
<dbReference type="SUPFAM" id="SSF53659">
    <property type="entry name" value="Isocitrate/Isopropylmalate dehydrogenase-like"/>
    <property type="match status" value="1"/>
</dbReference>
<evidence type="ECO:0000256" key="6">
    <source>
        <dbReference type="ARBA" id="ARBA00022842"/>
    </source>
</evidence>
<evidence type="ECO:0000256" key="8">
    <source>
        <dbReference type="ARBA" id="ARBA00023027"/>
    </source>
</evidence>
<keyword evidence="15" id="KW-1185">Reference proteome</keyword>
<keyword evidence="3" id="KW-0597">Phosphoprotein</keyword>
<dbReference type="InterPro" id="IPR019818">
    <property type="entry name" value="IsoCit/isopropylmalate_DH_CS"/>
</dbReference>
<keyword evidence="5" id="KW-0479">Metal-binding</keyword>
<gene>
    <name evidence="14" type="ORF">LADA_0E11012G</name>
</gene>
<dbReference type="EC" id="1.1.1.87" evidence="12"/>
<evidence type="ECO:0000256" key="11">
    <source>
        <dbReference type="ARBA" id="ARBA00060720"/>
    </source>
</evidence>
<comment type="catalytic activity">
    <reaction evidence="10">
        <text>(2R,3S)-homoisocitrate + NAD(+) = 2-oxoadipate + CO2 + NADH</text>
        <dbReference type="Rhea" id="RHEA:11900"/>
        <dbReference type="ChEBI" id="CHEBI:15404"/>
        <dbReference type="ChEBI" id="CHEBI:16526"/>
        <dbReference type="ChEBI" id="CHEBI:57499"/>
        <dbReference type="ChEBI" id="CHEBI:57540"/>
        <dbReference type="ChEBI" id="CHEBI:57945"/>
        <dbReference type="EC" id="1.1.1.87"/>
    </reaction>
</comment>
<accession>A0A1G4JED6</accession>
<evidence type="ECO:0000256" key="3">
    <source>
        <dbReference type="ARBA" id="ARBA00022553"/>
    </source>
</evidence>
<reference evidence="15" key="1">
    <citation type="submission" date="2016-03" db="EMBL/GenBank/DDBJ databases">
        <authorList>
            <person name="Devillers H."/>
        </authorList>
    </citation>
    <scope>NUCLEOTIDE SEQUENCE [LARGE SCALE GENOMIC DNA]</scope>
</reference>
<dbReference type="STRING" id="1266660.A0A1G4JED6"/>
<evidence type="ECO:0000256" key="7">
    <source>
        <dbReference type="ARBA" id="ARBA00023002"/>
    </source>
</evidence>
<evidence type="ECO:0000256" key="5">
    <source>
        <dbReference type="ARBA" id="ARBA00022723"/>
    </source>
</evidence>
<evidence type="ECO:0000256" key="4">
    <source>
        <dbReference type="ARBA" id="ARBA00022605"/>
    </source>
</evidence>
<dbReference type="GO" id="GO:0006099">
    <property type="term" value="P:tricarboxylic acid cycle"/>
    <property type="evidence" value="ECO:0007669"/>
    <property type="project" value="TreeGrafter"/>
</dbReference>
<dbReference type="PROSITE" id="PS00470">
    <property type="entry name" value="IDH_IMDH"/>
    <property type="match status" value="1"/>
</dbReference>
<dbReference type="PANTHER" id="PTHR11835">
    <property type="entry name" value="DECARBOXYLATING DEHYDROGENASES-ISOCITRATE, ISOPROPYLMALATE, TARTRATE"/>
    <property type="match status" value="1"/>
</dbReference>
<dbReference type="Pfam" id="PF00180">
    <property type="entry name" value="Iso_dh"/>
    <property type="match status" value="1"/>
</dbReference>
<dbReference type="OrthoDB" id="10261637at2759"/>
<evidence type="ECO:0000256" key="1">
    <source>
        <dbReference type="ARBA" id="ARBA00001946"/>
    </source>
</evidence>
<name>A0A1G4JED6_9SACH</name>
<evidence type="ECO:0000256" key="12">
    <source>
        <dbReference type="ARBA" id="ARBA00066666"/>
    </source>
</evidence>
<organism evidence="14 15">
    <name type="scientific">Lachancea dasiensis</name>
    <dbReference type="NCBI Taxonomy" id="1072105"/>
    <lineage>
        <taxon>Eukaryota</taxon>
        <taxon>Fungi</taxon>
        <taxon>Dikarya</taxon>
        <taxon>Ascomycota</taxon>
        <taxon>Saccharomycotina</taxon>
        <taxon>Saccharomycetes</taxon>
        <taxon>Saccharomycetales</taxon>
        <taxon>Saccharomycetaceae</taxon>
        <taxon>Lachancea</taxon>
    </lineage>
</organism>
<keyword evidence="7" id="KW-0560">Oxidoreductase</keyword>
<dbReference type="GO" id="GO:0000287">
    <property type="term" value="F:magnesium ion binding"/>
    <property type="evidence" value="ECO:0007669"/>
    <property type="project" value="InterPro"/>
</dbReference>
<keyword evidence="4" id="KW-0028">Amino-acid biosynthesis</keyword>
<dbReference type="GO" id="GO:0006102">
    <property type="term" value="P:isocitrate metabolic process"/>
    <property type="evidence" value="ECO:0007669"/>
    <property type="project" value="TreeGrafter"/>
</dbReference>
<keyword evidence="8" id="KW-0520">NAD</keyword>
<dbReference type="AlphaFoldDB" id="A0A1G4JED6"/>
<dbReference type="GO" id="GO:0004449">
    <property type="term" value="F:isocitrate dehydrogenase (NAD+) activity"/>
    <property type="evidence" value="ECO:0007669"/>
    <property type="project" value="TreeGrafter"/>
</dbReference>
<dbReference type="GO" id="GO:0019878">
    <property type="term" value="P:lysine biosynthetic process via aminoadipic acid"/>
    <property type="evidence" value="ECO:0007669"/>
    <property type="project" value="EnsemblFungi"/>
</dbReference>